<comment type="caution">
    <text evidence="2">The sequence shown here is derived from an EMBL/GenBank/DDBJ whole genome shotgun (WGS) entry which is preliminary data.</text>
</comment>
<dbReference type="Pfam" id="PF11984">
    <property type="entry name" value="DUF3485"/>
    <property type="match status" value="1"/>
</dbReference>
<keyword evidence="3" id="KW-1185">Reference proteome</keyword>
<dbReference type="InterPro" id="IPR014263">
    <property type="entry name" value="Methanolan_biosynth_EpsI"/>
</dbReference>
<reference evidence="2 3" key="1">
    <citation type="submission" date="2019-07" db="EMBL/GenBank/DDBJ databases">
        <title>Novel species isolated from glacier.</title>
        <authorList>
            <person name="Liu Q."/>
            <person name="Xin Y.-H."/>
        </authorList>
    </citation>
    <scope>NUCLEOTIDE SEQUENCE [LARGE SCALE GENOMIC DNA]</scope>
    <source>
        <strain evidence="2 3">LB1R16</strain>
    </source>
</reference>
<dbReference type="EMBL" id="VJWA01000001">
    <property type="protein sequence ID" value="TRW17965.1"/>
    <property type="molecule type" value="Genomic_DNA"/>
</dbReference>
<dbReference type="OrthoDB" id="8208147at2"/>
<accession>A0A552UIB8</accession>
<dbReference type="RefSeq" id="WP_144236659.1">
    <property type="nucleotide sequence ID" value="NZ_VJWA01000001.1"/>
</dbReference>
<dbReference type="Proteomes" id="UP000317894">
    <property type="component" value="Unassembled WGS sequence"/>
</dbReference>
<dbReference type="NCBIfam" id="TIGR02914">
    <property type="entry name" value="EpsI_fam"/>
    <property type="match status" value="1"/>
</dbReference>
<name>A0A552UIB8_9SPHN</name>
<proteinExistence type="predicted"/>
<dbReference type="NCBIfam" id="NF045608">
    <property type="entry name" value="EpsI_type_V"/>
    <property type="match status" value="1"/>
</dbReference>
<evidence type="ECO:0000313" key="2">
    <source>
        <dbReference type="EMBL" id="TRW17965.1"/>
    </source>
</evidence>
<dbReference type="InterPro" id="IPR054654">
    <property type="entry name" value="EpsI_type_V_pred"/>
</dbReference>
<organism evidence="2 3">
    <name type="scientific">Glacieibacterium frigidum</name>
    <dbReference type="NCBI Taxonomy" id="2593303"/>
    <lineage>
        <taxon>Bacteria</taxon>
        <taxon>Pseudomonadati</taxon>
        <taxon>Pseudomonadota</taxon>
        <taxon>Alphaproteobacteria</taxon>
        <taxon>Sphingomonadales</taxon>
        <taxon>Sphingosinicellaceae</taxon>
        <taxon>Glacieibacterium</taxon>
    </lineage>
</organism>
<feature type="domain" description="Methanolan biosynthesis EpsI" evidence="1">
    <location>
        <begin position="10"/>
        <end position="213"/>
    </location>
</feature>
<protein>
    <submittedName>
        <fullName evidence="2">EpsI family protein</fullName>
    </submittedName>
</protein>
<gene>
    <name evidence="2" type="primary">epsI</name>
    <name evidence="2" type="ORF">FMM06_07540</name>
</gene>
<evidence type="ECO:0000313" key="3">
    <source>
        <dbReference type="Proteomes" id="UP000317894"/>
    </source>
</evidence>
<evidence type="ECO:0000259" key="1">
    <source>
        <dbReference type="Pfam" id="PF11984"/>
    </source>
</evidence>
<dbReference type="AlphaFoldDB" id="A0A552UIB8"/>
<sequence length="230" mass="24705">MIARRDVLFGGGLLVAAGAAAALTPRKNVVLLPAGRELESMIPKTIGSWQAVPSDLFVLPKTEGSLADKLYNQTVTRLYESPTALPVMLVMAYGSIQNDALQLHRPETCYAAVGFQISSSRVDAIDVGGRAKVPVRELTATAERRIEPIIYWTRIGDSLPTSGREQRVSKLEQQFEGIIPDGILVRMSTVAEPDEATFAALRGFASAMLTAVAPADRAVLVGTTISGRLR</sequence>